<sequence>MRFSSSLVTLTLGLACTVVGKSVESALPIAPDTQTNSTSQTNGDAGDLYGKSILASRAAYKWRRENAGQWSEKNLRSTLCDKDLKPTSWDKPVLSWSKKSPTSPKNYLPRIKAVNPRSTKVDDWLKNFYAGSYDWLKNFYGGSSSGEKSESKHDDESRTTIVTALYSGPEEESHTSIETYLRRLNRLVDTGQPMLVYCEPSLKPKIASMREEDKDFQIVTEFETIWDVPTNKDQKGNFNVEQWNMFWSFKPASHKNYPDEGFNFAFFSAVYNAKAYFLWHAVNQNRIRSDTWMWVDAGLLGFAGEDDGTVDEDLWKPLQKDFIDPTKVKNAVEIVGDGVVMSLYPDWSSHPPANFNNPCWDPSQKTATWQCVHFLSGLVLGTSVAMLDFAVKYMQTFDEMDANGLYVGREEVVLPFLAARYPEFIWYTALLPTRSVPEEIKFMRVPGLAITWSGWPKEYIWPGQAAPRDPIKEVFCDQR</sequence>
<name>A0AAI8VPU7_9PEZI</name>
<reference evidence="2" key="1">
    <citation type="submission" date="2023-10" db="EMBL/GenBank/DDBJ databases">
        <authorList>
            <person name="Hackl T."/>
        </authorList>
    </citation>
    <scope>NUCLEOTIDE SEQUENCE</scope>
</reference>
<accession>A0AAI8VPU7</accession>
<feature type="chain" id="PRO_5042479212" evidence="1">
    <location>
        <begin position="21"/>
        <end position="479"/>
    </location>
</feature>
<proteinExistence type="predicted"/>
<keyword evidence="1" id="KW-0732">Signal</keyword>
<dbReference type="Pfam" id="PF09612">
    <property type="entry name" value="HtrL_YibB"/>
    <property type="match status" value="1"/>
</dbReference>
<dbReference type="AlphaFoldDB" id="A0AAI8VPU7"/>
<keyword evidence="3" id="KW-1185">Reference proteome</keyword>
<feature type="signal peptide" evidence="1">
    <location>
        <begin position="1"/>
        <end position="20"/>
    </location>
</feature>
<dbReference type="EMBL" id="CAUWAG010000012">
    <property type="protein sequence ID" value="CAJ2508888.1"/>
    <property type="molecule type" value="Genomic_DNA"/>
</dbReference>
<dbReference type="InterPro" id="IPR011735">
    <property type="entry name" value="WlaTC/HtrL_glycosyltransf"/>
</dbReference>
<evidence type="ECO:0000256" key="1">
    <source>
        <dbReference type="SAM" id="SignalP"/>
    </source>
</evidence>
<dbReference type="PROSITE" id="PS51257">
    <property type="entry name" value="PROKAR_LIPOPROTEIN"/>
    <property type="match status" value="1"/>
</dbReference>
<evidence type="ECO:0000313" key="2">
    <source>
        <dbReference type="EMBL" id="CAJ2508888.1"/>
    </source>
</evidence>
<dbReference type="Proteomes" id="UP001295740">
    <property type="component" value="Unassembled WGS sequence"/>
</dbReference>
<evidence type="ECO:0000313" key="3">
    <source>
        <dbReference type="Proteomes" id="UP001295740"/>
    </source>
</evidence>
<gene>
    <name evidence="2" type="ORF">KHLLAP_LOCUS9356</name>
</gene>
<comment type="caution">
    <text evidence="2">The sequence shown here is derived from an EMBL/GenBank/DDBJ whole genome shotgun (WGS) entry which is preliminary data.</text>
</comment>
<organism evidence="2 3">
    <name type="scientific">Anthostomella pinea</name>
    <dbReference type="NCBI Taxonomy" id="933095"/>
    <lineage>
        <taxon>Eukaryota</taxon>
        <taxon>Fungi</taxon>
        <taxon>Dikarya</taxon>
        <taxon>Ascomycota</taxon>
        <taxon>Pezizomycotina</taxon>
        <taxon>Sordariomycetes</taxon>
        <taxon>Xylariomycetidae</taxon>
        <taxon>Xylariales</taxon>
        <taxon>Xylariaceae</taxon>
        <taxon>Anthostomella</taxon>
    </lineage>
</organism>
<protein>
    <submittedName>
        <fullName evidence="2">Uu.00g139140.m01.CDS01</fullName>
    </submittedName>
</protein>